<dbReference type="EC" id="3.5.1.28" evidence="6"/>
<dbReference type="PROSITE" id="PS51781">
    <property type="entry name" value="SH3B"/>
    <property type="match status" value="2"/>
</dbReference>
<protein>
    <submittedName>
        <fullName evidence="6">N-acetylmuramoyl-L-alanine amidase</fullName>
        <ecNumber evidence="6">3.5.1.28</ecNumber>
    </submittedName>
</protein>
<dbReference type="Pfam" id="PF01520">
    <property type="entry name" value="Amidase_3"/>
    <property type="match status" value="1"/>
</dbReference>
<dbReference type="PANTHER" id="PTHR30404">
    <property type="entry name" value="N-ACETYLMURAMOYL-L-ALANINE AMIDASE"/>
    <property type="match status" value="1"/>
</dbReference>
<keyword evidence="7" id="KW-1185">Reference proteome</keyword>
<evidence type="ECO:0000256" key="2">
    <source>
        <dbReference type="ARBA" id="ARBA00022801"/>
    </source>
</evidence>
<feature type="domain" description="SLH" evidence="4">
    <location>
        <begin position="28"/>
        <end position="91"/>
    </location>
</feature>
<dbReference type="Proteomes" id="UP001287282">
    <property type="component" value="Unassembled WGS sequence"/>
</dbReference>
<dbReference type="GO" id="GO:0008745">
    <property type="term" value="F:N-acetylmuramoyl-L-alanine amidase activity"/>
    <property type="evidence" value="ECO:0007669"/>
    <property type="project" value="UniProtKB-EC"/>
</dbReference>
<dbReference type="PANTHER" id="PTHR30404:SF0">
    <property type="entry name" value="N-ACETYLMURAMOYL-L-ALANINE AMIDASE AMIC"/>
    <property type="match status" value="1"/>
</dbReference>
<dbReference type="Gene3D" id="3.40.630.40">
    <property type="entry name" value="Zn-dependent exopeptidases"/>
    <property type="match status" value="1"/>
</dbReference>
<dbReference type="Gene3D" id="2.30.30.40">
    <property type="entry name" value="SH3 Domains"/>
    <property type="match status" value="2"/>
</dbReference>
<evidence type="ECO:0000259" key="5">
    <source>
        <dbReference type="PROSITE" id="PS51781"/>
    </source>
</evidence>
<proteinExistence type="predicted"/>
<dbReference type="SMART" id="SM00646">
    <property type="entry name" value="Ami_3"/>
    <property type="match status" value="1"/>
</dbReference>
<keyword evidence="3" id="KW-0961">Cell wall biogenesis/degradation</keyword>
<evidence type="ECO:0000256" key="1">
    <source>
        <dbReference type="ARBA" id="ARBA00022729"/>
    </source>
</evidence>
<evidence type="ECO:0000256" key="3">
    <source>
        <dbReference type="ARBA" id="ARBA00023316"/>
    </source>
</evidence>
<keyword evidence="1" id="KW-0732">Signal</keyword>
<name>A0ABU3X927_9BACI</name>
<sequence>MLKKVTWVLFAFLLVFPLLGVEGKGFAQTTQFNDVSTSHWANKEIHFLRGKNVISGYEDNTFKPNNSLTRAQAAVIMTNILGVGERNVSQATFPDVPTTFWASGSIEQAAALGIFTGRDGRFYPNEHISKAQMAVVLSRSFNLAGQSTSSFTDISNGFWAVQEISSLERNHIVETGGKFEPNRATTRAEFAAYVTRSAEPSFRLSSSDGDTVQFEGRVVTSSSTLNIRSQPSTSGTVIGSLTRGATVDIYGQSGNWYQIKHGSGWGYVHSDFIEKVSGSGSDGGTSNPEVIAEAQVTASSLNVRESANTTSNTIGRLTQGQTVSIYGYEGNWALILFNGKWAYVHADYLNISTPGSNGLTNRVIAIDPGHGGTDPGAVANGLRETDITLGIGRELEKLLNNRGANPFLTRTNDTFIPLEERAKMANDRNADLFVSIHANAFSSSSANGVESYWNSTHSSADSKKLAESINKYLASDLGMNNRGVKEAGFVVIRQSRMPAVLIEVGFITNTNDANKMKQPDFYNKAANAVLKGIEDYYNN</sequence>
<dbReference type="SUPFAM" id="SSF53187">
    <property type="entry name" value="Zn-dependent exopeptidases"/>
    <property type="match status" value="1"/>
</dbReference>
<dbReference type="InterPro" id="IPR002508">
    <property type="entry name" value="MurNAc-LAA_cat"/>
</dbReference>
<dbReference type="CDD" id="cd02696">
    <property type="entry name" value="MurNAc-LAA"/>
    <property type="match status" value="1"/>
</dbReference>
<feature type="domain" description="SH3b" evidence="5">
    <location>
        <begin position="214"/>
        <end position="277"/>
    </location>
</feature>
<dbReference type="EMBL" id="JAWJBA010000002">
    <property type="protein sequence ID" value="MDV2684328.1"/>
    <property type="molecule type" value="Genomic_DNA"/>
</dbReference>
<reference evidence="6 7" key="1">
    <citation type="submission" date="2023-10" db="EMBL/GenBank/DDBJ databases">
        <title>Screening of Alkalihalobacillus lindianensis BZ-TG-R113 and Its Alleviation of Salt Stress on Rapeseed Growth.</title>
        <authorList>
            <person name="Zhao B."/>
            <person name="Guo T."/>
        </authorList>
    </citation>
    <scope>NUCLEOTIDE SEQUENCE [LARGE SCALE GENOMIC DNA]</scope>
    <source>
        <strain evidence="6 7">BZ-TG-R113</strain>
    </source>
</reference>
<dbReference type="InterPro" id="IPR050695">
    <property type="entry name" value="N-acetylmuramoyl_amidase_3"/>
</dbReference>
<accession>A0ABU3X927</accession>
<dbReference type="SMART" id="SM00287">
    <property type="entry name" value="SH3b"/>
    <property type="match status" value="2"/>
</dbReference>
<comment type="caution">
    <text evidence="6">The sequence shown here is derived from an EMBL/GenBank/DDBJ whole genome shotgun (WGS) entry which is preliminary data.</text>
</comment>
<evidence type="ECO:0000259" key="4">
    <source>
        <dbReference type="PROSITE" id="PS51272"/>
    </source>
</evidence>
<dbReference type="InterPro" id="IPR003646">
    <property type="entry name" value="SH3-like_bac-type"/>
</dbReference>
<keyword evidence="2 6" id="KW-0378">Hydrolase</keyword>
<evidence type="ECO:0000313" key="7">
    <source>
        <dbReference type="Proteomes" id="UP001287282"/>
    </source>
</evidence>
<evidence type="ECO:0000313" key="6">
    <source>
        <dbReference type="EMBL" id="MDV2684328.1"/>
    </source>
</evidence>
<dbReference type="PROSITE" id="PS51272">
    <property type="entry name" value="SLH"/>
    <property type="match status" value="2"/>
</dbReference>
<dbReference type="RefSeq" id="WP_317121565.1">
    <property type="nucleotide sequence ID" value="NZ_JAWJBA010000002.1"/>
</dbReference>
<feature type="domain" description="SH3b" evidence="5">
    <location>
        <begin position="291"/>
        <end position="353"/>
    </location>
</feature>
<feature type="domain" description="SLH" evidence="4">
    <location>
        <begin position="92"/>
        <end position="151"/>
    </location>
</feature>
<dbReference type="InterPro" id="IPR001119">
    <property type="entry name" value="SLH_dom"/>
</dbReference>
<dbReference type="Pfam" id="PF08239">
    <property type="entry name" value="SH3_3"/>
    <property type="match status" value="2"/>
</dbReference>
<organism evidence="6 7">
    <name type="scientific">Alkalihalophilus lindianensis</name>
    <dbReference type="NCBI Taxonomy" id="1630542"/>
    <lineage>
        <taxon>Bacteria</taxon>
        <taxon>Bacillati</taxon>
        <taxon>Bacillota</taxon>
        <taxon>Bacilli</taxon>
        <taxon>Bacillales</taxon>
        <taxon>Bacillaceae</taxon>
        <taxon>Alkalihalophilus</taxon>
    </lineage>
</organism>
<gene>
    <name evidence="6" type="ORF">RYX56_08095</name>
</gene>
<dbReference type="Pfam" id="PF00395">
    <property type="entry name" value="SLH"/>
    <property type="match status" value="3"/>
</dbReference>